<dbReference type="AlphaFoldDB" id="A0A132NLX0"/>
<dbReference type="Proteomes" id="UP000070089">
    <property type="component" value="Unassembled WGS sequence"/>
</dbReference>
<name>A0A132NLX0_GIAIN</name>
<organism evidence="1 2">
    <name type="scientific">Giardia duodenalis assemblage B</name>
    <dbReference type="NCBI Taxonomy" id="1394984"/>
    <lineage>
        <taxon>Eukaryota</taxon>
        <taxon>Metamonada</taxon>
        <taxon>Diplomonadida</taxon>
        <taxon>Hexamitidae</taxon>
        <taxon>Giardiinae</taxon>
        <taxon>Giardia</taxon>
    </lineage>
</organism>
<accession>A0A132NLX0</accession>
<protein>
    <submittedName>
        <fullName evidence="1">Uncharacterized protein</fullName>
    </submittedName>
</protein>
<reference evidence="1 2" key="1">
    <citation type="journal article" date="2015" name="Mol. Biochem. Parasitol.">
        <title>Identification of polymorphic genes for use in assemblage B genotyping assays through comparative genomics of multiple assemblage B Giardia duodenalis isolates.</title>
        <authorList>
            <person name="Wielinga C."/>
            <person name="Thompson R.C."/>
            <person name="Monis P."/>
            <person name="Ryan U."/>
        </authorList>
    </citation>
    <scope>NUCLEOTIDE SEQUENCE [LARGE SCALE GENOMIC DNA]</scope>
    <source>
        <strain evidence="1 2">BAH15c1</strain>
    </source>
</reference>
<proteinExistence type="predicted"/>
<sequence length="39" mass="3893">MCGAMGVLEGVGGGLWGGELPHTGEVGLQHAIRARMGTS</sequence>
<evidence type="ECO:0000313" key="1">
    <source>
        <dbReference type="EMBL" id="KWX11057.1"/>
    </source>
</evidence>
<gene>
    <name evidence="1" type="ORF">QR46_4990</name>
</gene>
<comment type="caution">
    <text evidence="1">The sequence shown here is derived from an EMBL/GenBank/DDBJ whole genome shotgun (WGS) entry which is preliminary data.</text>
</comment>
<evidence type="ECO:0000313" key="2">
    <source>
        <dbReference type="Proteomes" id="UP000070089"/>
    </source>
</evidence>
<dbReference type="VEuPathDB" id="GiardiaDB:QR46_4990"/>
<dbReference type="EMBL" id="JXTI01000483">
    <property type="protein sequence ID" value="KWX11057.1"/>
    <property type="molecule type" value="Genomic_DNA"/>
</dbReference>